<dbReference type="Pfam" id="PF14087">
    <property type="entry name" value="DUF4267"/>
    <property type="match status" value="1"/>
</dbReference>
<keyword evidence="1" id="KW-0472">Membrane</keyword>
<reference evidence="2 3" key="1">
    <citation type="submission" date="2015-10" db="EMBL/GenBank/DDBJ databases">
        <title>Conservation of the essential genome among Caulobacter and Brevundimonas species.</title>
        <authorList>
            <person name="Scott D."/>
            <person name="Ely B."/>
        </authorList>
    </citation>
    <scope>NUCLEOTIDE SEQUENCE [LARGE SCALE GENOMIC DNA]</scope>
    <source>
        <strain evidence="2 3">CB4</strain>
    </source>
</reference>
<keyword evidence="1" id="KW-1133">Transmembrane helix</keyword>
<organism evidence="2 3">
    <name type="scientific">Caulobacter henricii</name>
    <dbReference type="NCBI Taxonomy" id="69395"/>
    <lineage>
        <taxon>Bacteria</taxon>
        <taxon>Pseudomonadati</taxon>
        <taxon>Pseudomonadota</taxon>
        <taxon>Alphaproteobacteria</taxon>
        <taxon>Caulobacterales</taxon>
        <taxon>Caulobacteraceae</taxon>
        <taxon>Caulobacter</taxon>
    </lineage>
</organism>
<keyword evidence="1" id="KW-0812">Transmembrane</keyword>
<dbReference type="EMBL" id="CP013002">
    <property type="protein sequence ID" value="ALL12713.1"/>
    <property type="molecule type" value="Genomic_DNA"/>
</dbReference>
<gene>
    <name evidence="2" type="ORF">AQ619_04715</name>
</gene>
<name>A0A0P0NXA8_9CAUL</name>
<accession>A0A0P0NXA8</accession>
<proteinExistence type="predicted"/>
<dbReference type="KEGG" id="chq:AQ619_04715"/>
<dbReference type="Proteomes" id="UP000056905">
    <property type="component" value="Chromosome"/>
</dbReference>
<evidence type="ECO:0000313" key="3">
    <source>
        <dbReference type="Proteomes" id="UP000056905"/>
    </source>
</evidence>
<dbReference type="STRING" id="69395.AQ619_04715"/>
<feature type="transmembrane region" description="Helical" evidence="1">
    <location>
        <begin position="108"/>
        <end position="133"/>
    </location>
</feature>
<feature type="transmembrane region" description="Helical" evidence="1">
    <location>
        <begin position="59"/>
        <end position="78"/>
    </location>
</feature>
<dbReference type="RefSeq" id="WP_062144988.1">
    <property type="nucleotide sequence ID" value="NZ_CP013002.1"/>
</dbReference>
<dbReference type="InterPro" id="IPR025363">
    <property type="entry name" value="DUF4267"/>
</dbReference>
<dbReference type="AlphaFoldDB" id="A0A0P0NXA8"/>
<feature type="transmembrane region" description="Helical" evidence="1">
    <location>
        <begin position="85"/>
        <end position="102"/>
    </location>
</feature>
<dbReference type="OrthoDB" id="6313783at2"/>
<protein>
    <recommendedName>
        <fullName evidence="4">DUF4267 domain-containing protein</fullName>
    </recommendedName>
</protein>
<evidence type="ECO:0000256" key="1">
    <source>
        <dbReference type="SAM" id="Phobius"/>
    </source>
</evidence>
<keyword evidence="3" id="KW-1185">Reference proteome</keyword>
<evidence type="ECO:0000313" key="2">
    <source>
        <dbReference type="EMBL" id="ALL12713.1"/>
    </source>
</evidence>
<sequence length="141" mass="15124">MTANPSSSRRSVLRTFGFWLSVPLALLQAVNVARALSDPTGFAIYYGVPVSGADAVAWVQVYALRTAFVAALVAIFLVRRDLRALFWTAVAALILPLGDAWLTHQTGAAASIVARHLAIEGYLVLTCVALFIANRNAARQP</sequence>
<evidence type="ECO:0008006" key="4">
    <source>
        <dbReference type="Google" id="ProtNLM"/>
    </source>
</evidence>